<evidence type="ECO:0000256" key="1">
    <source>
        <dbReference type="SAM" id="SignalP"/>
    </source>
</evidence>
<protein>
    <submittedName>
        <fullName evidence="2">Uncharacterized protein</fullName>
    </submittedName>
</protein>
<evidence type="ECO:0000313" key="2">
    <source>
        <dbReference type="EMBL" id="SUI55122.1"/>
    </source>
</evidence>
<proteinExistence type="predicted"/>
<accession>A0A379Z498</accession>
<dbReference type="EMBL" id="UGYO01000001">
    <property type="protein sequence ID" value="SUI55122.1"/>
    <property type="molecule type" value="Genomic_DNA"/>
</dbReference>
<organism evidence="2 3">
    <name type="scientific">Shewanella algae</name>
    <dbReference type="NCBI Taxonomy" id="38313"/>
    <lineage>
        <taxon>Bacteria</taxon>
        <taxon>Pseudomonadati</taxon>
        <taxon>Pseudomonadota</taxon>
        <taxon>Gammaproteobacteria</taxon>
        <taxon>Alteromonadales</taxon>
        <taxon>Shewanellaceae</taxon>
        <taxon>Shewanella</taxon>
    </lineage>
</organism>
<name>A0A379Z498_9GAMM</name>
<keyword evidence="3" id="KW-1185">Reference proteome</keyword>
<dbReference type="RefSeq" id="WP_025889174.1">
    <property type="nucleotide sequence ID" value="NZ_AP024609.1"/>
</dbReference>
<gene>
    <name evidence="2" type="ORF">NCTC10738_00970</name>
</gene>
<feature type="chain" id="PRO_5016632212" evidence="1">
    <location>
        <begin position="40"/>
        <end position="287"/>
    </location>
</feature>
<feature type="signal peptide" evidence="1">
    <location>
        <begin position="1"/>
        <end position="39"/>
    </location>
</feature>
<dbReference type="AlphaFoldDB" id="A0A379Z498"/>
<keyword evidence="1" id="KW-0732">Signal</keyword>
<evidence type="ECO:0000313" key="3">
    <source>
        <dbReference type="Proteomes" id="UP000254069"/>
    </source>
</evidence>
<reference evidence="2 3" key="1">
    <citation type="submission" date="2018-06" db="EMBL/GenBank/DDBJ databases">
        <authorList>
            <consortium name="Pathogen Informatics"/>
            <person name="Doyle S."/>
        </authorList>
    </citation>
    <scope>NUCLEOTIDE SEQUENCE [LARGE SCALE GENOMIC DNA]</scope>
    <source>
        <strain evidence="2 3">NCTC10738</strain>
    </source>
</reference>
<dbReference type="Proteomes" id="UP000254069">
    <property type="component" value="Unassembled WGS sequence"/>
</dbReference>
<sequence>MRSGKYHRDLALSRIIKSKKAKTSFPLLGLLLLAGQAQAVNEFELKQEEFGEWTAYFNASYTRNVYSESAFDAYRAYSLDARVDYNSDWGSVLLTFGGEKETLHGRESSFFDPLLEYRTPLYSLTDTLSLKGSVGVYLPAAHYTKLDRLEYAPRVAAYLFYRPEGNFSFYLSPRYRYNAYKYKTAGERVLIEHQVDLVADAYWQFASNWYLDISGRYRMSKNYRGRRMDDQFTFAQELGWMPAESWTLAIGHNNSGRFYHPELGSSEGFELYDKRSSTFYFSVTKYL</sequence>